<evidence type="ECO:0000313" key="2">
    <source>
        <dbReference type="EMBL" id="MEC4718085.1"/>
    </source>
</evidence>
<comment type="caution">
    <text evidence="2">The sequence shown here is derived from an EMBL/GenBank/DDBJ whole genome shotgun (WGS) entry which is preliminary data.</text>
</comment>
<evidence type="ECO:0000256" key="1">
    <source>
        <dbReference type="SAM" id="SignalP"/>
    </source>
</evidence>
<dbReference type="EMBL" id="JAWIIV010000002">
    <property type="protein sequence ID" value="MEC4718085.1"/>
    <property type="molecule type" value="Genomic_DNA"/>
</dbReference>
<keyword evidence="1" id="KW-0732">Signal</keyword>
<name>A0ABU6J385_9BURK</name>
<feature type="signal peptide" evidence="1">
    <location>
        <begin position="1"/>
        <end position="22"/>
    </location>
</feature>
<reference evidence="2 3" key="1">
    <citation type="submission" date="2023-10" db="EMBL/GenBank/DDBJ databases">
        <title>Noviherbaspirillum sp. CPCC 100848 genome assembly.</title>
        <authorList>
            <person name="Li X.Y."/>
            <person name="Fang X.M."/>
        </authorList>
    </citation>
    <scope>NUCLEOTIDE SEQUENCE [LARGE SCALE GENOMIC DNA]</scope>
    <source>
        <strain evidence="2 3">CPCC 100848</strain>
    </source>
</reference>
<sequence>MKTSIVFAVIVACALPAPIVSAREKSAPAKPSMGVDKQVL</sequence>
<dbReference type="Proteomes" id="UP001352263">
    <property type="component" value="Unassembled WGS sequence"/>
</dbReference>
<gene>
    <name evidence="2" type="ORF">RY831_02900</name>
</gene>
<evidence type="ECO:0000313" key="3">
    <source>
        <dbReference type="Proteomes" id="UP001352263"/>
    </source>
</evidence>
<feature type="chain" id="PRO_5047102358" evidence="1">
    <location>
        <begin position="23"/>
        <end position="40"/>
    </location>
</feature>
<keyword evidence="3" id="KW-1185">Reference proteome</keyword>
<accession>A0ABU6J385</accession>
<dbReference type="RefSeq" id="WP_326504842.1">
    <property type="nucleotide sequence ID" value="NZ_JAWIIV010000002.1"/>
</dbReference>
<protein>
    <submittedName>
        <fullName evidence="2">Uncharacterized protein</fullName>
    </submittedName>
</protein>
<organism evidence="2 3">
    <name type="scientific">Noviherbaspirillum album</name>
    <dbReference type="NCBI Taxonomy" id="3080276"/>
    <lineage>
        <taxon>Bacteria</taxon>
        <taxon>Pseudomonadati</taxon>
        <taxon>Pseudomonadota</taxon>
        <taxon>Betaproteobacteria</taxon>
        <taxon>Burkholderiales</taxon>
        <taxon>Oxalobacteraceae</taxon>
        <taxon>Noviherbaspirillum</taxon>
    </lineage>
</organism>
<proteinExistence type="predicted"/>